<feature type="compositionally biased region" description="Basic residues" evidence="1">
    <location>
        <begin position="258"/>
        <end position="272"/>
    </location>
</feature>
<feature type="compositionally biased region" description="Low complexity" evidence="1">
    <location>
        <begin position="771"/>
        <end position="781"/>
    </location>
</feature>
<dbReference type="GeneID" id="89979701"/>
<comment type="caution">
    <text evidence="3">The sequence shown here is derived from an EMBL/GenBank/DDBJ whole genome shotgun (WGS) entry which is preliminary data.</text>
</comment>
<dbReference type="InterPro" id="IPR006640">
    <property type="entry name" value="SprT-like_domain"/>
</dbReference>
<dbReference type="Pfam" id="PF17283">
    <property type="entry name" value="Zn_ribbon_SprT"/>
    <property type="match status" value="1"/>
</dbReference>
<dbReference type="PANTHER" id="PTHR23099:SF0">
    <property type="entry name" value="GERM CELL NUCLEAR ACIDIC PROTEIN"/>
    <property type="match status" value="1"/>
</dbReference>
<sequence>MAYDSSDDELPELNAILAPKPLMATSTNANLRRSPRKKGTVERCLSGSPEKKKPQDRNLSPTKSSQPAPARPTNKKVSSLGRINLPTPEQEPVLSQRPILTELCLTSNNRQSPVREERPFKIPHVDSLLLPRSAIVKQNEHETSNRVVGKSKTGSKRVLRDDGTSMMSLMTEAARKSVTRQSLQKKAQQSSYASRFILKEARCNDDEEDSIAEEEDEDTDLSGFIVDDDAELSYHDSSASESDREVKPRSIKRIVDRPRRRLVRGSPTRRRLSFLNDDSDNERKDTSPDTLADAFQDLGLHENDTNSATGMQAEVIELTSSPIASPKVDLKSYLPPTSSQPSLTGSKPAIHPDYHSSNPFNGSDTVVRLAPPASPTVMAPPTKMTRHDITDDTEIPGGETHDGFITPPRTPPKSKIHSPSKLLSPSKRQLVPRSPHRPSMDAFWDHNVVNDWNDEFSPKKSPAKSPKKGLARFQIYSDFEDDDNFVNTSSDSLPHSCTPPRHPSSKSQSPMKSPEKEEKKRLLDLKRAAVAKKKDFDDRKERLAIDLLNELDSKIAKSQLSTLAASSGGIHIIWSKTLRSTAGRANWKRTASKISGSPMKAGITEGPGIKVEHFASIELAEKIIDSEDRLVNTLAHEFCHLTNFMISNVRDQPHGASFKSWAAKVTNHLRNSEVDMWRKVEVTTKHDYAINHKYLWVCVGREQTNAMEFLNIEDDEGCGAEYGRHSKSIDTTKHRCGKCKGKLVQVRPKPRAPPSPKKQFRNRETSNTQRSSGSDVARSSSQGTMGCHVEMIELSD</sequence>
<keyword evidence="4" id="KW-1185">Reference proteome</keyword>
<feature type="compositionally biased region" description="Acidic residues" evidence="1">
    <location>
        <begin position="1"/>
        <end position="11"/>
    </location>
</feature>
<feature type="region of interest" description="Disordered" evidence="1">
    <location>
        <begin position="743"/>
        <end position="796"/>
    </location>
</feature>
<feature type="region of interest" description="Disordered" evidence="1">
    <location>
        <begin position="333"/>
        <end position="363"/>
    </location>
</feature>
<protein>
    <recommendedName>
        <fullName evidence="2">SprT-like domain-containing protein</fullName>
    </recommendedName>
</protein>
<dbReference type="Pfam" id="PF10263">
    <property type="entry name" value="SprT-like"/>
    <property type="match status" value="1"/>
</dbReference>
<feature type="region of interest" description="Disordered" evidence="1">
    <location>
        <begin position="140"/>
        <end position="163"/>
    </location>
</feature>
<gene>
    <name evidence="3" type="ORF">LTR84_011551</name>
</gene>
<dbReference type="PANTHER" id="PTHR23099">
    <property type="entry name" value="TRANSCRIPTIONAL REGULATOR"/>
    <property type="match status" value="1"/>
</dbReference>
<dbReference type="AlphaFoldDB" id="A0AAV9NGR3"/>
<evidence type="ECO:0000313" key="3">
    <source>
        <dbReference type="EMBL" id="KAK5057551.1"/>
    </source>
</evidence>
<feature type="compositionally biased region" description="Basic and acidic residues" evidence="1">
    <location>
        <begin position="241"/>
        <end position="257"/>
    </location>
</feature>
<feature type="region of interest" description="Disordered" evidence="1">
    <location>
        <begin position="487"/>
        <end position="523"/>
    </location>
</feature>
<feature type="compositionally biased region" description="Polar residues" evidence="1">
    <location>
        <begin position="57"/>
        <end position="67"/>
    </location>
</feature>
<evidence type="ECO:0000256" key="1">
    <source>
        <dbReference type="SAM" id="MobiDB-lite"/>
    </source>
</evidence>
<dbReference type="RefSeq" id="XP_064708669.1">
    <property type="nucleotide sequence ID" value="XM_064855080.1"/>
</dbReference>
<accession>A0AAV9NGR3</accession>
<name>A0AAV9NGR3_9EURO</name>
<evidence type="ECO:0000259" key="2">
    <source>
        <dbReference type="SMART" id="SM00731"/>
    </source>
</evidence>
<dbReference type="EMBL" id="JAVRRD010000006">
    <property type="protein sequence ID" value="KAK5057551.1"/>
    <property type="molecule type" value="Genomic_DNA"/>
</dbReference>
<dbReference type="Proteomes" id="UP001358417">
    <property type="component" value="Unassembled WGS sequence"/>
</dbReference>
<dbReference type="GO" id="GO:0005634">
    <property type="term" value="C:nucleus"/>
    <property type="evidence" value="ECO:0007669"/>
    <property type="project" value="TreeGrafter"/>
</dbReference>
<feature type="region of interest" description="Disordered" evidence="1">
    <location>
        <begin position="1"/>
        <end position="97"/>
    </location>
</feature>
<dbReference type="SMART" id="SM00731">
    <property type="entry name" value="SprT"/>
    <property type="match status" value="1"/>
</dbReference>
<feature type="compositionally biased region" description="Basic and acidic residues" evidence="1">
    <location>
        <begin position="513"/>
        <end position="523"/>
    </location>
</feature>
<evidence type="ECO:0000313" key="4">
    <source>
        <dbReference type="Proteomes" id="UP001358417"/>
    </source>
</evidence>
<feature type="region of interest" description="Disordered" evidence="1">
    <location>
        <begin position="393"/>
        <end position="440"/>
    </location>
</feature>
<feature type="domain" description="SprT-like" evidence="2">
    <location>
        <begin position="549"/>
        <end position="746"/>
    </location>
</feature>
<proteinExistence type="predicted"/>
<organism evidence="3 4">
    <name type="scientific">Exophiala bonariae</name>
    <dbReference type="NCBI Taxonomy" id="1690606"/>
    <lineage>
        <taxon>Eukaryota</taxon>
        <taxon>Fungi</taxon>
        <taxon>Dikarya</taxon>
        <taxon>Ascomycota</taxon>
        <taxon>Pezizomycotina</taxon>
        <taxon>Eurotiomycetes</taxon>
        <taxon>Chaetothyriomycetidae</taxon>
        <taxon>Chaetothyriales</taxon>
        <taxon>Herpotrichiellaceae</taxon>
        <taxon>Exophiala</taxon>
    </lineage>
</organism>
<dbReference type="InterPro" id="IPR035240">
    <property type="entry name" value="SprT_Zn_ribbon"/>
</dbReference>
<reference evidence="3 4" key="1">
    <citation type="submission" date="2023-08" db="EMBL/GenBank/DDBJ databases">
        <title>Black Yeasts Isolated from many extreme environments.</title>
        <authorList>
            <person name="Coleine C."/>
            <person name="Stajich J.E."/>
            <person name="Selbmann L."/>
        </authorList>
    </citation>
    <scope>NUCLEOTIDE SEQUENCE [LARGE SCALE GENOMIC DNA]</scope>
    <source>
        <strain evidence="3 4">CCFEE 5792</strain>
    </source>
</reference>
<feature type="compositionally biased region" description="Polar residues" evidence="1">
    <location>
        <begin position="335"/>
        <end position="345"/>
    </location>
</feature>
<feature type="region of interest" description="Disordered" evidence="1">
    <location>
        <begin position="232"/>
        <end position="288"/>
    </location>
</feature>
<dbReference type="GO" id="GO:0006950">
    <property type="term" value="P:response to stress"/>
    <property type="evidence" value="ECO:0007669"/>
    <property type="project" value="UniProtKB-ARBA"/>
</dbReference>